<organism evidence="2 3">
    <name type="scientific">Thraustotheca clavata</name>
    <dbReference type="NCBI Taxonomy" id="74557"/>
    <lineage>
        <taxon>Eukaryota</taxon>
        <taxon>Sar</taxon>
        <taxon>Stramenopiles</taxon>
        <taxon>Oomycota</taxon>
        <taxon>Saprolegniomycetes</taxon>
        <taxon>Saprolegniales</taxon>
        <taxon>Achlyaceae</taxon>
        <taxon>Thraustotheca</taxon>
    </lineage>
</organism>
<accession>A0A1V9Z0B2</accession>
<protein>
    <submittedName>
        <fullName evidence="2">Uncharacterized protein</fullName>
    </submittedName>
</protein>
<keyword evidence="1" id="KW-0472">Membrane</keyword>
<evidence type="ECO:0000256" key="1">
    <source>
        <dbReference type="SAM" id="Phobius"/>
    </source>
</evidence>
<proteinExistence type="predicted"/>
<dbReference type="Proteomes" id="UP000243217">
    <property type="component" value="Unassembled WGS sequence"/>
</dbReference>
<gene>
    <name evidence="2" type="ORF">THRCLA_08971</name>
</gene>
<comment type="caution">
    <text evidence="2">The sequence shown here is derived from an EMBL/GenBank/DDBJ whole genome shotgun (WGS) entry which is preliminary data.</text>
</comment>
<evidence type="ECO:0000313" key="3">
    <source>
        <dbReference type="Proteomes" id="UP000243217"/>
    </source>
</evidence>
<keyword evidence="1" id="KW-1133">Transmembrane helix</keyword>
<feature type="transmembrane region" description="Helical" evidence="1">
    <location>
        <begin position="412"/>
        <end position="433"/>
    </location>
</feature>
<evidence type="ECO:0000313" key="2">
    <source>
        <dbReference type="EMBL" id="OQR91489.1"/>
    </source>
</evidence>
<sequence length="459" mass="51054">MHSLYVMVPTCTLTSPNSSDYILLSFPINKRKARLCDVDNMKKRKMEKPEGSPRQLPYINYDLTVVEPGTIMDTSQLADALQDYGGFPRFLILAIQAIYIDLEQKVRESKIGDVMLVGDGYIQPRNSLLNILKVHSLNFVSTSTYYIPDLLNFRKVVVPAWTKHIISEKLSLSFPCGNFDKIYSYTGGSLSDMIEFNNMSIPNFQSQLSALIKTQAYVTHALVIANISRVAIGFDGTSNNFESDVNSFINSYPLGPRYGNTLAGQPGWSTGLYSNKSVTTGYVCGHEVNNATELIALQIIFTLLTLAAVSGDLLITAKASENAITFWCFISAPSLFFVDVARLYLGTETGLRIWVLSIILLDQDDAIKMGNRLFCKPSMQARMSYTTVIREKNHHQVMTTEVNASEGTGDDIFYLVNIYGLITAIIPASWRWIAPNVHGVISDYTFAAPTSKRLNKSVS</sequence>
<feature type="transmembrane region" description="Helical" evidence="1">
    <location>
        <begin position="294"/>
        <end position="317"/>
    </location>
</feature>
<feature type="transmembrane region" description="Helical" evidence="1">
    <location>
        <begin position="324"/>
        <end position="345"/>
    </location>
</feature>
<name>A0A1V9Z0B2_9STRA</name>
<dbReference type="EMBL" id="JNBS01002416">
    <property type="protein sequence ID" value="OQR91489.1"/>
    <property type="molecule type" value="Genomic_DNA"/>
</dbReference>
<dbReference type="AlphaFoldDB" id="A0A1V9Z0B2"/>
<reference evidence="2 3" key="1">
    <citation type="journal article" date="2014" name="Genome Biol. Evol.">
        <title>The secreted proteins of Achlya hypogyna and Thraustotheca clavata identify the ancestral oomycete secretome and reveal gene acquisitions by horizontal gene transfer.</title>
        <authorList>
            <person name="Misner I."/>
            <person name="Blouin N."/>
            <person name="Leonard G."/>
            <person name="Richards T.A."/>
            <person name="Lane C.E."/>
        </authorList>
    </citation>
    <scope>NUCLEOTIDE SEQUENCE [LARGE SCALE GENOMIC DNA]</scope>
    <source>
        <strain evidence="2 3">ATCC 34112</strain>
    </source>
</reference>
<keyword evidence="1" id="KW-0812">Transmembrane</keyword>
<keyword evidence="3" id="KW-1185">Reference proteome</keyword>